<comment type="caution">
    <text evidence="1">The sequence shown here is derived from an EMBL/GenBank/DDBJ whole genome shotgun (WGS) entry which is preliminary data.</text>
</comment>
<evidence type="ECO:0008006" key="3">
    <source>
        <dbReference type="Google" id="ProtNLM"/>
    </source>
</evidence>
<evidence type="ECO:0000313" key="2">
    <source>
        <dbReference type="Proteomes" id="UP000541969"/>
    </source>
</evidence>
<organism evidence="1 2">
    <name type="scientific">Petropleomorpha daqingensis</name>
    <dbReference type="NCBI Taxonomy" id="2026353"/>
    <lineage>
        <taxon>Bacteria</taxon>
        <taxon>Bacillati</taxon>
        <taxon>Actinomycetota</taxon>
        <taxon>Actinomycetes</taxon>
        <taxon>Geodermatophilales</taxon>
        <taxon>Geodermatophilaceae</taxon>
        <taxon>Petropleomorpha</taxon>
    </lineage>
</organism>
<dbReference type="Proteomes" id="UP000541969">
    <property type="component" value="Unassembled WGS sequence"/>
</dbReference>
<dbReference type="PROSITE" id="PS51257">
    <property type="entry name" value="PROKAR_LIPOPROTEIN"/>
    <property type="match status" value="1"/>
</dbReference>
<sequence length="256" mass="27001">MTWKRSVVPVLVAATVLLTGCDQTKWIDEAGAPATPTDAAGLATFLQDGTKSIRSAHLELEVDAAGNAIKGSGDETLKDGKAEAFDLTETIPGVGDIRVLMVDGQTYVQLPSGLNPSDKPWLLISAESSNPVVQQLATSLQSVTSSSSLDQYTAFTQAATVRLVGPEQVNGTDATHYALSVDVTKLPNDTPGRSDLLSAGLVTLPVDLWVDDQGRPVKVSEELTVQDQKVTTLVTLSKFDEDVTITAPPADQVAND</sequence>
<keyword evidence="2" id="KW-1185">Reference proteome</keyword>
<dbReference type="EMBL" id="JACBZT010000001">
    <property type="protein sequence ID" value="NYJ07523.1"/>
    <property type="molecule type" value="Genomic_DNA"/>
</dbReference>
<dbReference type="InterPro" id="IPR029046">
    <property type="entry name" value="LolA/LolB/LppX"/>
</dbReference>
<reference evidence="1 2" key="1">
    <citation type="submission" date="2020-07" db="EMBL/GenBank/DDBJ databases">
        <title>Sequencing the genomes of 1000 actinobacteria strains.</title>
        <authorList>
            <person name="Klenk H.-P."/>
        </authorList>
    </citation>
    <scope>NUCLEOTIDE SEQUENCE [LARGE SCALE GENOMIC DNA]</scope>
    <source>
        <strain evidence="1 2">DSM 104001</strain>
    </source>
</reference>
<accession>A0A853CNF7</accession>
<dbReference type="SUPFAM" id="SSF89392">
    <property type="entry name" value="Prokaryotic lipoproteins and lipoprotein localization factors"/>
    <property type="match status" value="1"/>
</dbReference>
<dbReference type="RefSeq" id="WP_179719437.1">
    <property type="nucleotide sequence ID" value="NZ_JACBZT010000001.1"/>
</dbReference>
<name>A0A853CNF7_9ACTN</name>
<gene>
    <name evidence="1" type="ORF">GGQ55_003801</name>
</gene>
<dbReference type="Gene3D" id="2.50.20.20">
    <property type="match status" value="1"/>
</dbReference>
<dbReference type="AlphaFoldDB" id="A0A853CNF7"/>
<protein>
    <recommendedName>
        <fullName evidence="3">Lipoprotein LprG</fullName>
    </recommendedName>
</protein>
<proteinExistence type="predicted"/>
<evidence type="ECO:0000313" key="1">
    <source>
        <dbReference type="EMBL" id="NYJ07523.1"/>
    </source>
</evidence>